<evidence type="ECO:0000313" key="2">
    <source>
        <dbReference type="Proteomes" id="UP001432027"/>
    </source>
</evidence>
<sequence>MGVIRNKSELFSERRSGFILMARTDRETRSRYRILRMIEKGANMFKTACVMAFGHRFLSVAEDRLQTRRNHTLFTLNSDYKEGGCRLVKGERAHQCPPNYLAVYHSIFAHSPEEDFMTALFHQCDPMDFLLHENVYGSLHDEVNYSSGRLTIHTNTGSVTFSFDDKELLHLIYQYRQQQRLITGAALLGRDSNDGRDFVDLMTRNIIDIDHECKSGLVTKLDMGCGYCSPWLYSRYWLVWNALPHRRPSSAERACSSWPRWRRACAQPTPRRRSTLVASASIPRVSRSDCRRCPSRDRTATSWSCWRRHATARLS</sequence>
<feature type="non-terminal residue" evidence="1">
    <location>
        <position position="315"/>
    </location>
</feature>
<gene>
    <name evidence="1" type="ORF">PENTCL1PPCAC_12595</name>
</gene>
<dbReference type="EMBL" id="BTSX01000003">
    <property type="protein sequence ID" value="GMS90420.1"/>
    <property type="molecule type" value="Genomic_DNA"/>
</dbReference>
<accession>A0AAV5TDB1</accession>
<proteinExistence type="predicted"/>
<organism evidence="1 2">
    <name type="scientific">Pristionchus entomophagus</name>
    <dbReference type="NCBI Taxonomy" id="358040"/>
    <lineage>
        <taxon>Eukaryota</taxon>
        <taxon>Metazoa</taxon>
        <taxon>Ecdysozoa</taxon>
        <taxon>Nematoda</taxon>
        <taxon>Chromadorea</taxon>
        <taxon>Rhabditida</taxon>
        <taxon>Rhabditina</taxon>
        <taxon>Diplogasteromorpha</taxon>
        <taxon>Diplogasteroidea</taxon>
        <taxon>Neodiplogasteridae</taxon>
        <taxon>Pristionchus</taxon>
    </lineage>
</organism>
<evidence type="ECO:0000313" key="1">
    <source>
        <dbReference type="EMBL" id="GMS90420.1"/>
    </source>
</evidence>
<name>A0AAV5TDB1_9BILA</name>
<keyword evidence="2" id="KW-1185">Reference proteome</keyword>
<comment type="caution">
    <text evidence="1">The sequence shown here is derived from an EMBL/GenBank/DDBJ whole genome shotgun (WGS) entry which is preliminary data.</text>
</comment>
<reference evidence="1" key="1">
    <citation type="submission" date="2023-10" db="EMBL/GenBank/DDBJ databases">
        <title>Genome assembly of Pristionchus species.</title>
        <authorList>
            <person name="Yoshida K."/>
            <person name="Sommer R.J."/>
        </authorList>
    </citation>
    <scope>NUCLEOTIDE SEQUENCE</scope>
    <source>
        <strain evidence="1">RS0144</strain>
    </source>
</reference>
<dbReference type="Proteomes" id="UP001432027">
    <property type="component" value="Unassembled WGS sequence"/>
</dbReference>
<protein>
    <submittedName>
        <fullName evidence="1">Uncharacterized protein</fullName>
    </submittedName>
</protein>
<dbReference type="AlphaFoldDB" id="A0AAV5TDB1"/>